<dbReference type="OrthoDB" id="5371740at2759"/>
<keyword evidence="5" id="KW-1185">Reference proteome</keyword>
<dbReference type="PROSITE" id="PS00061">
    <property type="entry name" value="ADH_SHORT"/>
    <property type="match status" value="1"/>
</dbReference>
<dbReference type="Pfam" id="PF00106">
    <property type="entry name" value="adh_short"/>
    <property type="match status" value="1"/>
</dbReference>
<evidence type="ECO:0000256" key="1">
    <source>
        <dbReference type="ARBA" id="ARBA00006484"/>
    </source>
</evidence>
<sequence>MAQTKIAIITGGASGIGLATTKAIASRPDWKVYILDANKAAGEAVASSIGSKVAFIPVDLTIYDSQAQCFKKIFQAEKRIDFVYANAGIAERGTFYQTFDTGIEPPPEPPEMKLLIDILVNGAECTAYLARHYFRLSPANADRNIVITSSCGGFYPSYYSPIYTSGKHAILGFMRAIAPIYYDSDKIRVNAVCPGTVKTNLLSKSEWSQFPEEYFTPVEKIVQAVLILCDGKDDTDKGKDIGLMNGKAIECSGKNHYYREPVEYCDEAMRAVMASTERTN</sequence>
<protein>
    <submittedName>
        <fullName evidence="4">NAD(P)-binding protein</fullName>
    </submittedName>
</protein>
<comment type="similarity">
    <text evidence="1">Belongs to the short-chain dehydrogenases/reductases (SDR) family.</text>
</comment>
<dbReference type="Proteomes" id="UP000799302">
    <property type="component" value="Unassembled WGS sequence"/>
</dbReference>
<dbReference type="PANTHER" id="PTHR44229:SF4">
    <property type="entry name" value="15-HYDROXYPROSTAGLANDIN DEHYDROGENASE [NAD(+)]"/>
    <property type="match status" value="1"/>
</dbReference>
<dbReference type="SUPFAM" id="SSF51735">
    <property type="entry name" value="NAD(P)-binding Rossmann-fold domains"/>
    <property type="match status" value="1"/>
</dbReference>
<dbReference type="GO" id="GO:0016616">
    <property type="term" value="F:oxidoreductase activity, acting on the CH-OH group of donors, NAD or NADP as acceptor"/>
    <property type="evidence" value="ECO:0007669"/>
    <property type="project" value="TreeGrafter"/>
</dbReference>
<name>A0A6A6U195_9PEZI</name>
<proteinExistence type="inferred from homology"/>
<keyword evidence="2" id="KW-0521">NADP</keyword>
<accession>A0A6A6U195</accession>
<evidence type="ECO:0000256" key="2">
    <source>
        <dbReference type="ARBA" id="ARBA00022857"/>
    </source>
</evidence>
<reference evidence="4" key="1">
    <citation type="journal article" date="2020" name="Stud. Mycol.">
        <title>101 Dothideomycetes genomes: a test case for predicting lifestyles and emergence of pathogens.</title>
        <authorList>
            <person name="Haridas S."/>
            <person name="Albert R."/>
            <person name="Binder M."/>
            <person name="Bloem J."/>
            <person name="Labutti K."/>
            <person name="Salamov A."/>
            <person name="Andreopoulos B."/>
            <person name="Baker S."/>
            <person name="Barry K."/>
            <person name="Bills G."/>
            <person name="Bluhm B."/>
            <person name="Cannon C."/>
            <person name="Castanera R."/>
            <person name="Culley D."/>
            <person name="Daum C."/>
            <person name="Ezra D."/>
            <person name="Gonzalez J."/>
            <person name="Henrissat B."/>
            <person name="Kuo A."/>
            <person name="Liang C."/>
            <person name="Lipzen A."/>
            <person name="Lutzoni F."/>
            <person name="Magnuson J."/>
            <person name="Mondo S."/>
            <person name="Nolan M."/>
            <person name="Ohm R."/>
            <person name="Pangilinan J."/>
            <person name="Park H.-J."/>
            <person name="Ramirez L."/>
            <person name="Alfaro M."/>
            <person name="Sun H."/>
            <person name="Tritt A."/>
            <person name="Yoshinaga Y."/>
            <person name="Zwiers L.-H."/>
            <person name="Turgeon B."/>
            <person name="Goodwin S."/>
            <person name="Spatafora J."/>
            <person name="Crous P."/>
            <person name="Grigoriev I."/>
        </authorList>
    </citation>
    <scope>NUCLEOTIDE SEQUENCE</scope>
    <source>
        <strain evidence="4">CBS 115976</strain>
    </source>
</reference>
<dbReference type="PANTHER" id="PTHR44229">
    <property type="entry name" value="15-HYDROXYPROSTAGLANDIN DEHYDROGENASE [NAD(+)]"/>
    <property type="match status" value="1"/>
</dbReference>
<dbReference type="GO" id="GO:0005737">
    <property type="term" value="C:cytoplasm"/>
    <property type="evidence" value="ECO:0007669"/>
    <property type="project" value="TreeGrafter"/>
</dbReference>
<organism evidence="4 5">
    <name type="scientific">Microthyrium microscopicum</name>
    <dbReference type="NCBI Taxonomy" id="703497"/>
    <lineage>
        <taxon>Eukaryota</taxon>
        <taxon>Fungi</taxon>
        <taxon>Dikarya</taxon>
        <taxon>Ascomycota</taxon>
        <taxon>Pezizomycotina</taxon>
        <taxon>Dothideomycetes</taxon>
        <taxon>Dothideomycetes incertae sedis</taxon>
        <taxon>Microthyriales</taxon>
        <taxon>Microthyriaceae</taxon>
        <taxon>Microthyrium</taxon>
    </lineage>
</organism>
<gene>
    <name evidence="4" type="ORF">BT63DRAFT_83698</name>
</gene>
<dbReference type="InterPro" id="IPR002347">
    <property type="entry name" value="SDR_fam"/>
</dbReference>
<dbReference type="InterPro" id="IPR020904">
    <property type="entry name" value="Sc_DH/Rdtase_CS"/>
</dbReference>
<evidence type="ECO:0000256" key="3">
    <source>
        <dbReference type="ARBA" id="ARBA00023002"/>
    </source>
</evidence>
<evidence type="ECO:0000313" key="5">
    <source>
        <dbReference type="Proteomes" id="UP000799302"/>
    </source>
</evidence>
<evidence type="ECO:0000313" key="4">
    <source>
        <dbReference type="EMBL" id="KAF2665043.1"/>
    </source>
</evidence>
<dbReference type="InterPro" id="IPR036291">
    <property type="entry name" value="NAD(P)-bd_dom_sf"/>
</dbReference>
<keyword evidence="3" id="KW-0560">Oxidoreductase</keyword>
<dbReference type="AlphaFoldDB" id="A0A6A6U195"/>
<dbReference type="PRINTS" id="PR00081">
    <property type="entry name" value="GDHRDH"/>
</dbReference>
<dbReference type="EMBL" id="MU004241">
    <property type="protein sequence ID" value="KAF2665043.1"/>
    <property type="molecule type" value="Genomic_DNA"/>
</dbReference>
<dbReference type="Gene3D" id="3.40.50.720">
    <property type="entry name" value="NAD(P)-binding Rossmann-like Domain"/>
    <property type="match status" value="1"/>
</dbReference>